<reference evidence="1" key="2">
    <citation type="journal article" date="2015" name="Data Brief">
        <title>Shoot transcriptome of the giant reed, Arundo donax.</title>
        <authorList>
            <person name="Barrero R.A."/>
            <person name="Guerrero F.D."/>
            <person name="Moolhuijzen P."/>
            <person name="Goolsby J.A."/>
            <person name="Tidwell J."/>
            <person name="Bellgard S.E."/>
            <person name="Bellgard M.I."/>
        </authorList>
    </citation>
    <scope>NUCLEOTIDE SEQUENCE</scope>
    <source>
        <tissue evidence="1">Shoot tissue taken approximately 20 cm above the soil surface</tissue>
    </source>
</reference>
<dbReference type="EMBL" id="GBRH01235836">
    <property type="protein sequence ID" value="JAD62059.1"/>
    <property type="molecule type" value="Transcribed_RNA"/>
</dbReference>
<organism evidence="1">
    <name type="scientific">Arundo donax</name>
    <name type="common">Giant reed</name>
    <name type="synonym">Donax arundinaceus</name>
    <dbReference type="NCBI Taxonomy" id="35708"/>
    <lineage>
        <taxon>Eukaryota</taxon>
        <taxon>Viridiplantae</taxon>
        <taxon>Streptophyta</taxon>
        <taxon>Embryophyta</taxon>
        <taxon>Tracheophyta</taxon>
        <taxon>Spermatophyta</taxon>
        <taxon>Magnoliopsida</taxon>
        <taxon>Liliopsida</taxon>
        <taxon>Poales</taxon>
        <taxon>Poaceae</taxon>
        <taxon>PACMAD clade</taxon>
        <taxon>Arundinoideae</taxon>
        <taxon>Arundineae</taxon>
        <taxon>Arundo</taxon>
    </lineage>
</organism>
<sequence length="39" mass="4688">MQLWFDFGHDQVTCSSLNERTDFFVKICLRHTTVSHKFL</sequence>
<name>A0A0A9BDP0_ARUDO</name>
<evidence type="ECO:0000313" key="1">
    <source>
        <dbReference type="EMBL" id="JAD62059.1"/>
    </source>
</evidence>
<reference evidence="1" key="1">
    <citation type="submission" date="2014-09" db="EMBL/GenBank/DDBJ databases">
        <authorList>
            <person name="Magalhaes I.L.F."/>
            <person name="Oliveira U."/>
            <person name="Santos F.R."/>
            <person name="Vidigal T.H.D.A."/>
            <person name="Brescovit A.D."/>
            <person name="Santos A.J."/>
        </authorList>
    </citation>
    <scope>NUCLEOTIDE SEQUENCE</scope>
    <source>
        <tissue evidence="1">Shoot tissue taken approximately 20 cm above the soil surface</tissue>
    </source>
</reference>
<protein>
    <submittedName>
        <fullName evidence="1">Uncharacterized protein</fullName>
    </submittedName>
</protein>
<accession>A0A0A9BDP0</accession>
<dbReference type="AlphaFoldDB" id="A0A0A9BDP0"/>
<proteinExistence type="predicted"/>